<organism evidence="12 13">
    <name type="scientific">Candidatus Wolfebacteria bacterium RIFOXYB1_FULL_54_12</name>
    <dbReference type="NCBI Taxonomy" id="1802559"/>
    <lineage>
        <taxon>Bacteria</taxon>
        <taxon>Candidatus Wolfeibacteriota</taxon>
    </lineage>
</organism>
<comment type="caution">
    <text evidence="10">Lacks conserved residue(s) required for the propagation of feature annotation.</text>
</comment>
<keyword evidence="3" id="KW-0479">Metal-binding</keyword>
<evidence type="ECO:0000256" key="10">
    <source>
        <dbReference type="HAMAP-Rule" id="MF_00942"/>
    </source>
</evidence>
<dbReference type="GO" id="GO:0006285">
    <property type="term" value="P:base-excision repair, AP site formation"/>
    <property type="evidence" value="ECO:0007669"/>
    <property type="project" value="TreeGrafter"/>
</dbReference>
<evidence type="ECO:0000256" key="8">
    <source>
        <dbReference type="ARBA" id="ARBA00023204"/>
    </source>
</evidence>
<dbReference type="EC" id="4.2.99.18" evidence="10"/>
<comment type="caution">
    <text evidence="12">The sequence shown here is derived from an EMBL/GenBank/DDBJ whole genome shotgun (WGS) entry which is preliminary data.</text>
</comment>
<evidence type="ECO:0000256" key="6">
    <source>
        <dbReference type="ARBA" id="ARBA00023004"/>
    </source>
</evidence>
<reference evidence="12 13" key="1">
    <citation type="journal article" date="2016" name="Nat. Commun.">
        <title>Thousands of microbial genomes shed light on interconnected biogeochemical processes in an aquifer system.</title>
        <authorList>
            <person name="Anantharaman K."/>
            <person name="Brown C.T."/>
            <person name="Hug L.A."/>
            <person name="Sharon I."/>
            <person name="Castelle C.J."/>
            <person name="Probst A.J."/>
            <person name="Thomas B.C."/>
            <person name="Singh A."/>
            <person name="Wilkins M.J."/>
            <person name="Karaoz U."/>
            <person name="Brodie E.L."/>
            <person name="Williams K.H."/>
            <person name="Hubbard S.S."/>
            <person name="Banfield J.F."/>
        </authorList>
    </citation>
    <scope>NUCLEOTIDE SEQUENCE [LARGE SCALE GENOMIC DNA]</scope>
</reference>
<dbReference type="GO" id="GO:0046872">
    <property type="term" value="F:metal ion binding"/>
    <property type="evidence" value="ECO:0007669"/>
    <property type="project" value="UniProtKB-KW"/>
</dbReference>
<evidence type="ECO:0000313" key="13">
    <source>
        <dbReference type="Proteomes" id="UP000176422"/>
    </source>
</evidence>
<keyword evidence="9 10" id="KW-0326">Glycosidase</keyword>
<dbReference type="EMBL" id="MGIT01000001">
    <property type="protein sequence ID" value="OGM93353.1"/>
    <property type="molecule type" value="Genomic_DNA"/>
</dbReference>
<dbReference type="InterPro" id="IPR000445">
    <property type="entry name" value="HhH_motif"/>
</dbReference>
<dbReference type="GO" id="GO:0140078">
    <property type="term" value="F:class I DNA-(apurinic or apyrimidinic site) endonuclease activity"/>
    <property type="evidence" value="ECO:0007669"/>
    <property type="project" value="UniProtKB-EC"/>
</dbReference>
<keyword evidence="8 10" id="KW-0234">DNA repair</keyword>
<dbReference type="Gene3D" id="1.10.340.30">
    <property type="entry name" value="Hypothetical protein, domain 2"/>
    <property type="match status" value="1"/>
</dbReference>
<evidence type="ECO:0000256" key="3">
    <source>
        <dbReference type="ARBA" id="ARBA00022723"/>
    </source>
</evidence>
<dbReference type="InterPro" id="IPR004036">
    <property type="entry name" value="Endonuclease-III-like_CS2"/>
</dbReference>
<evidence type="ECO:0000256" key="9">
    <source>
        <dbReference type="ARBA" id="ARBA00023295"/>
    </source>
</evidence>
<keyword evidence="12" id="KW-0255">Endonuclease</keyword>
<dbReference type="Pfam" id="PF00730">
    <property type="entry name" value="HhH-GPD"/>
    <property type="match status" value="1"/>
</dbReference>
<dbReference type="SUPFAM" id="SSF48150">
    <property type="entry name" value="DNA-glycosylase"/>
    <property type="match status" value="1"/>
</dbReference>
<dbReference type="PROSITE" id="PS01155">
    <property type="entry name" value="ENDONUCLEASE_III_2"/>
    <property type="match status" value="1"/>
</dbReference>
<keyword evidence="10" id="KW-0238">DNA-binding</keyword>
<keyword evidence="5 10" id="KW-0378">Hydrolase</keyword>
<dbReference type="GO" id="GO:0003677">
    <property type="term" value="F:DNA binding"/>
    <property type="evidence" value="ECO:0007669"/>
    <property type="project" value="UniProtKB-UniRule"/>
</dbReference>
<keyword evidence="2" id="KW-0004">4Fe-4S</keyword>
<evidence type="ECO:0000256" key="1">
    <source>
        <dbReference type="ARBA" id="ARBA00008343"/>
    </source>
</evidence>
<evidence type="ECO:0000313" key="12">
    <source>
        <dbReference type="EMBL" id="OGM93353.1"/>
    </source>
</evidence>
<sequence length="214" mass="24366">MDLILLQERKSKAAKIVKRLKELFPDTTIALNYSNNWELLVAVILSAQCTDKKVNEVTTKLFKKYRKLDDYVHADPKEFESDIHSTGFYHNKTNNILAAAKMVKEVFKGRVPKTMEELLQIPGVARKTANVVLGTAYGVAEGIAVDTHVIRLANLLGLTDHKDPIKIERDLMDILPREEWIGFTYRFIDYGRKYCPARPHDHAACPLSNIAERS</sequence>
<dbReference type="NCBIfam" id="TIGR01083">
    <property type="entry name" value="nth"/>
    <property type="match status" value="1"/>
</dbReference>
<dbReference type="GO" id="GO:0019104">
    <property type="term" value="F:DNA N-glycosylase activity"/>
    <property type="evidence" value="ECO:0007669"/>
    <property type="project" value="UniProtKB-UniRule"/>
</dbReference>
<keyword evidence="12" id="KW-0540">Nuclease</keyword>
<evidence type="ECO:0000256" key="4">
    <source>
        <dbReference type="ARBA" id="ARBA00022763"/>
    </source>
</evidence>
<keyword evidence="4 10" id="KW-0227">DNA damage</keyword>
<dbReference type="GO" id="GO:0051539">
    <property type="term" value="F:4 iron, 4 sulfur cluster binding"/>
    <property type="evidence" value="ECO:0007669"/>
    <property type="project" value="UniProtKB-KW"/>
</dbReference>
<dbReference type="InterPro" id="IPR011257">
    <property type="entry name" value="DNA_glycosylase"/>
</dbReference>
<gene>
    <name evidence="10" type="primary">nth</name>
    <name evidence="12" type="ORF">A2372_03110</name>
</gene>
<dbReference type="HAMAP" id="MF_00942">
    <property type="entry name" value="Nth"/>
    <property type="match status" value="1"/>
</dbReference>
<proteinExistence type="inferred from homology"/>
<accession>A0A1F8DXT0</accession>
<dbReference type="AlphaFoldDB" id="A0A1F8DXT0"/>
<keyword evidence="6" id="KW-0408">Iron</keyword>
<dbReference type="FunFam" id="1.10.340.30:FF:000001">
    <property type="entry name" value="Endonuclease III"/>
    <property type="match status" value="1"/>
</dbReference>
<evidence type="ECO:0000256" key="5">
    <source>
        <dbReference type="ARBA" id="ARBA00022801"/>
    </source>
</evidence>
<feature type="domain" description="HhH-GPD" evidence="11">
    <location>
        <begin position="45"/>
        <end position="193"/>
    </location>
</feature>
<dbReference type="SMART" id="SM00478">
    <property type="entry name" value="ENDO3c"/>
    <property type="match status" value="1"/>
</dbReference>
<protein>
    <recommendedName>
        <fullName evidence="10">Endonuclease III</fullName>
        <ecNumber evidence="10">4.2.99.18</ecNumber>
    </recommendedName>
    <alternativeName>
        <fullName evidence="10">DNA-(apurinic or apyrimidinic site) lyase</fullName>
    </alternativeName>
</protein>
<dbReference type="STRING" id="1802559.A2372_03110"/>
<keyword evidence="10" id="KW-0456">Lyase</keyword>
<comment type="catalytic activity">
    <reaction evidence="10">
        <text>2'-deoxyribonucleotide-(2'-deoxyribose 5'-phosphate)-2'-deoxyribonucleotide-DNA = a 3'-end 2'-deoxyribonucleotide-(2,3-dehydro-2,3-deoxyribose 5'-phosphate)-DNA + a 5'-end 5'-phospho-2'-deoxyribonucleoside-DNA + H(+)</text>
        <dbReference type="Rhea" id="RHEA:66592"/>
        <dbReference type="Rhea" id="RHEA-COMP:13180"/>
        <dbReference type="Rhea" id="RHEA-COMP:16897"/>
        <dbReference type="Rhea" id="RHEA-COMP:17067"/>
        <dbReference type="ChEBI" id="CHEBI:15378"/>
        <dbReference type="ChEBI" id="CHEBI:136412"/>
        <dbReference type="ChEBI" id="CHEBI:157695"/>
        <dbReference type="ChEBI" id="CHEBI:167181"/>
        <dbReference type="EC" id="4.2.99.18"/>
    </reaction>
</comment>
<comment type="function">
    <text evidence="10">DNA repair enzyme that has both DNA N-glycosylase activity and AP-lyase activity. The DNA N-glycosylase activity releases various damaged pyrimidines from DNA by cleaving the N-glycosidic bond, leaving an AP (apurinic/apyrimidinic) site. The AP-lyase activity cleaves the phosphodiester bond 3' to the AP site by a beta-elimination, leaving a 3'-terminal unsaturated sugar and a product with a terminal 5'-phosphate.</text>
</comment>
<evidence type="ECO:0000259" key="11">
    <source>
        <dbReference type="SMART" id="SM00478"/>
    </source>
</evidence>
<dbReference type="PIRSF" id="PIRSF001435">
    <property type="entry name" value="Nth"/>
    <property type="match status" value="1"/>
</dbReference>
<dbReference type="Pfam" id="PF00633">
    <property type="entry name" value="HHH"/>
    <property type="match status" value="1"/>
</dbReference>
<dbReference type="PANTHER" id="PTHR10359:SF18">
    <property type="entry name" value="ENDONUCLEASE III"/>
    <property type="match status" value="1"/>
</dbReference>
<comment type="cofactor">
    <cofactor evidence="10">
        <name>[4Fe-4S] cluster</name>
        <dbReference type="ChEBI" id="CHEBI:49883"/>
    </cofactor>
    <text evidence="10">Binds 1 [4Fe-4S] cluster.</text>
</comment>
<evidence type="ECO:0000256" key="2">
    <source>
        <dbReference type="ARBA" id="ARBA00022485"/>
    </source>
</evidence>
<keyword evidence="7" id="KW-0411">Iron-sulfur</keyword>
<dbReference type="InterPro" id="IPR023170">
    <property type="entry name" value="HhH_base_excis_C"/>
</dbReference>
<dbReference type="PANTHER" id="PTHR10359">
    <property type="entry name" value="A/G-SPECIFIC ADENINE GLYCOSYLASE/ENDONUCLEASE III"/>
    <property type="match status" value="1"/>
</dbReference>
<dbReference type="Gene3D" id="1.10.1670.10">
    <property type="entry name" value="Helix-hairpin-Helix base-excision DNA repair enzymes (C-terminal)"/>
    <property type="match status" value="1"/>
</dbReference>
<dbReference type="CDD" id="cd00056">
    <property type="entry name" value="ENDO3c"/>
    <property type="match status" value="1"/>
</dbReference>
<name>A0A1F8DXT0_9BACT</name>
<comment type="similarity">
    <text evidence="1 10">Belongs to the Nth/MutY family.</text>
</comment>
<evidence type="ECO:0000256" key="7">
    <source>
        <dbReference type="ARBA" id="ARBA00023014"/>
    </source>
</evidence>
<dbReference type="InterPro" id="IPR005759">
    <property type="entry name" value="Nth"/>
</dbReference>
<dbReference type="InterPro" id="IPR003265">
    <property type="entry name" value="HhH-GPD_domain"/>
</dbReference>
<dbReference type="Proteomes" id="UP000176422">
    <property type="component" value="Unassembled WGS sequence"/>
</dbReference>